<name>A0AAW1QAI0_9CHLO</name>
<keyword evidence="1" id="KW-0175">Coiled coil</keyword>
<feature type="region of interest" description="Disordered" evidence="2">
    <location>
        <begin position="274"/>
        <end position="314"/>
    </location>
</feature>
<proteinExistence type="predicted"/>
<accession>A0AAW1QAI0</accession>
<feature type="region of interest" description="Disordered" evidence="2">
    <location>
        <begin position="630"/>
        <end position="654"/>
    </location>
</feature>
<dbReference type="Proteomes" id="UP001489004">
    <property type="component" value="Unassembled WGS sequence"/>
</dbReference>
<gene>
    <name evidence="3" type="ORF">WJX72_003705</name>
</gene>
<keyword evidence="4" id="KW-1185">Reference proteome</keyword>
<feature type="coiled-coil region" evidence="1">
    <location>
        <begin position="341"/>
        <end position="375"/>
    </location>
</feature>
<feature type="compositionally biased region" description="Basic and acidic residues" evidence="2">
    <location>
        <begin position="153"/>
        <end position="177"/>
    </location>
</feature>
<dbReference type="AlphaFoldDB" id="A0AAW1QAI0"/>
<evidence type="ECO:0000313" key="4">
    <source>
        <dbReference type="Proteomes" id="UP001489004"/>
    </source>
</evidence>
<sequence>MVSMQGSLAELRVETAQARHLSRLASGGYSTASLAHAASKSYGSPVLDSPDAAATPEFMRHQFGQSGVAAQHSPRIPALAGYAVSTGASGRADALQPPQPRLEQSAARHGADLREVWSVLERLDSRLGAVERSQEQPDSSQDSSRQQQAASHEAAKAAEREHTAKMERRLSSGVDRLESEGVRMEDLNPMLRRIASVEENMGRLLSLSDQQALQAQKLQDLADSLQRTAEGSAKRMEQLSLWSEQLEGEVAVIGKLEERLDELDVTVRRMDGRLASLHSPRKGSLPATPRAHAEPASPPDPAGPQAATSPSQDGAVDEIREQLFELRVELQNHLGDTDINVASIKRKAELAEQLAEEAKEAVEQLQLSLEALQAASPSAPAAAPDAGAMDGAGSQARPDQAAALEGPSTAGVNQLSELQEQMAGFNTHVEEIQARLDDLGDQIQGALAGLAISADTQQRLQLASNERSRQSAFDTVTSKLEAMHTEVDVLRAALVAVEHTAAHAEGITDSTASMLDQQRHELSALKQAEDARQVELSALKAQVAAVHSYQAEIKALQESSSALSQQHREITILKASLAALNGHPAEIQALKDGLTAVGALRDGLGTFDALKMEHRVRKVEVTVAGALEEQQQASALPPGGAQHSRGNTPRGRLGIEASQDSMFSDGEEQLTHRIRIIEEQLAAADLGDFEREIMQSELERLQDER</sequence>
<feature type="region of interest" description="Disordered" evidence="2">
    <location>
        <begin position="89"/>
        <end position="108"/>
    </location>
</feature>
<feature type="region of interest" description="Disordered" evidence="2">
    <location>
        <begin position="129"/>
        <end position="177"/>
    </location>
</feature>
<dbReference type="EMBL" id="JALJOR010000004">
    <property type="protein sequence ID" value="KAK9817883.1"/>
    <property type="molecule type" value="Genomic_DNA"/>
</dbReference>
<reference evidence="3 4" key="1">
    <citation type="journal article" date="2024" name="Nat. Commun.">
        <title>Phylogenomics reveals the evolutionary origins of lichenization in chlorophyte algae.</title>
        <authorList>
            <person name="Puginier C."/>
            <person name="Libourel C."/>
            <person name="Otte J."/>
            <person name="Skaloud P."/>
            <person name="Haon M."/>
            <person name="Grisel S."/>
            <person name="Petersen M."/>
            <person name="Berrin J.G."/>
            <person name="Delaux P.M."/>
            <person name="Dal Grande F."/>
            <person name="Keller J."/>
        </authorList>
    </citation>
    <scope>NUCLEOTIDE SEQUENCE [LARGE SCALE GENOMIC DNA]</scope>
    <source>
        <strain evidence="3 4">SAG 2043</strain>
    </source>
</reference>
<evidence type="ECO:0000256" key="1">
    <source>
        <dbReference type="SAM" id="Coils"/>
    </source>
</evidence>
<protein>
    <submittedName>
        <fullName evidence="3">Uncharacterized protein</fullName>
    </submittedName>
</protein>
<feature type="compositionally biased region" description="Low complexity" evidence="2">
    <location>
        <begin position="136"/>
        <end position="152"/>
    </location>
</feature>
<comment type="caution">
    <text evidence="3">The sequence shown here is derived from an EMBL/GenBank/DDBJ whole genome shotgun (WGS) entry which is preliminary data.</text>
</comment>
<feature type="region of interest" description="Disordered" evidence="2">
    <location>
        <begin position="376"/>
        <end position="409"/>
    </location>
</feature>
<feature type="compositionally biased region" description="Low complexity" evidence="2">
    <location>
        <begin position="376"/>
        <end position="393"/>
    </location>
</feature>
<evidence type="ECO:0000313" key="3">
    <source>
        <dbReference type="EMBL" id="KAK9817883.1"/>
    </source>
</evidence>
<organism evidence="3 4">
    <name type="scientific">[Myrmecia] bisecta</name>
    <dbReference type="NCBI Taxonomy" id="41462"/>
    <lineage>
        <taxon>Eukaryota</taxon>
        <taxon>Viridiplantae</taxon>
        <taxon>Chlorophyta</taxon>
        <taxon>core chlorophytes</taxon>
        <taxon>Trebouxiophyceae</taxon>
        <taxon>Trebouxiales</taxon>
        <taxon>Trebouxiaceae</taxon>
        <taxon>Myrmecia</taxon>
    </lineage>
</organism>
<evidence type="ECO:0000256" key="2">
    <source>
        <dbReference type="SAM" id="MobiDB-lite"/>
    </source>
</evidence>